<feature type="compositionally biased region" description="Basic and acidic residues" evidence="1">
    <location>
        <begin position="93"/>
        <end position="113"/>
    </location>
</feature>
<dbReference type="EMBL" id="ML210266">
    <property type="protein sequence ID" value="TFK21505.1"/>
    <property type="molecule type" value="Genomic_DNA"/>
</dbReference>
<dbReference type="AlphaFoldDB" id="A0A5C3KNA5"/>
<name>A0A5C3KNA5_COPMA</name>
<dbReference type="Proteomes" id="UP000307440">
    <property type="component" value="Unassembled WGS sequence"/>
</dbReference>
<feature type="region of interest" description="Disordered" evidence="1">
    <location>
        <begin position="47"/>
        <end position="113"/>
    </location>
</feature>
<evidence type="ECO:0000313" key="2">
    <source>
        <dbReference type="EMBL" id="TFK21505.1"/>
    </source>
</evidence>
<evidence type="ECO:0000313" key="3">
    <source>
        <dbReference type="Proteomes" id="UP000307440"/>
    </source>
</evidence>
<feature type="compositionally biased region" description="Polar residues" evidence="1">
    <location>
        <begin position="47"/>
        <end position="61"/>
    </location>
</feature>
<proteinExistence type="predicted"/>
<organism evidence="2 3">
    <name type="scientific">Coprinopsis marcescibilis</name>
    <name type="common">Agaric fungus</name>
    <name type="synonym">Psathyrella marcescibilis</name>
    <dbReference type="NCBI Taxonomy" id="230819"/>
    <lineage>
        <taxon>Eukaryota</taxon>
        <taxon>Fungi</taxon>
        <taxon>Dikarya</taxon>
        <taxon>Basidiomycota</taxon>
        <taxon>Agaricomycotina</taxon>
        <taxon>Agaricomycetes</taxon>
        <taxon>Agaricomycetidae</taxon>
        <taxon>Agaricales</taxon>
        <taxon>Agaricineae</taxon>
        <taxon>Psathyrellaceae</taxon>
        <taxon>Coprinopsis</taxon>
    </lineage>
</organism>
<reference evidence="2 3" key="1">
    <citation type="journal article" date="2019" name="Nat. Ecol. Evol.">
        <title>Megaphylogeny resolves global patterns of mushroom evolution.</title>
        <authorList>
            <person name="Varga T."/>
            <person name="Krizsan K."/>
            <person name="Foldi C."/>
            <person name="Dima B."/>
            <person name="Sanchez-Garcia M."/>
            <person name="Sanchez-Ramirez S."/>
            <person name="Szollosi G.J."/>
            <person name="Szarkandi J.G."/>
            <person name="Papp V."/>
            <person name="Albert L."/>
            <person name="Andreopoulos W."/>
            <person name="Angelini C."/>
            <person name="Antonin V."/>
            <person name="Barry K.W."/>
            <person name="Bougher N.L."/>
            <person name="Buchanan P."/>
            <person name="Buyck B."/>
            <person name="Bense V."/>
            <person name="Catcheside P."/>
            <person name="Chovatia M."/>
            <person name="Cooper J."/>
            <person name="Damon W."/>
            <person name="Desjardin D."/>
            <person name="Finy P."/>
            <person name="Geml J."/>
            <person name="Haridas S."/>
            <person name="Hughes K."/>
            <person name="Justo A."/>
            <person name="Karasinski D."/>
            <person name="Kautmanova I."/>
            <person name="Kiss B."/>
            <person name="Kocsube S."/>
            <person name="Kotiranta H."/>
            <person name="LaButti K.M."/>
            <person name="Lechner B.E."/>
            <person name="Liimatainen K."/>
            <person name="Lipzen A."/>
            <person name="Lukacs Z."/>
            <person name="Mihaltcheva S."/>
            <person name="Morgado L.N."/>
            <person name="Niskanen T."/>
            <person name="Noordeloos M.E."/>
            <person name="Ohm R.A."/>
            <person name="Ortiz-Santana B."/>
            <person name="Ovrebo C."/>
            <person name="Racz N."/>
            <person name="Riley R."/>
            <person name="Savchenko A."/>
            <person name="Shiryaev A."/>
            <person name="Soop K."/>
            <person name="Spirin V."/>
            <person name="Szebenyi C."/>
            <person name="Tomsovsky M."/>
            <person name="Tulloss R.E."/>
            <person name="Uehling J."/>
            <person name="Grigoriev I.V."/>
            <person name="Vagvolgyi C."/>
            <person name="Papp T."/>
            <person name="Martin F.M."/>
            <person name="Miettinen O."/>
            <person name="Hibbett D.S."/>
            <person name="Nagy L.G."/>
        </authorList>
    </citation>
    <scope>NUCLEOTIDE SEQUENCE [LARGE SCALE GENOMIC DNA]</scope>
    <source>
        <strain evidence="2 3">CBS 121175</strain>
    </source>
</reference>
<evidence type="ECO:0000256" key="1">
    <source>
        <dbReference type="SAM" id="MobiDB-lite"/>
    </source>
</evidence>
<protein>
    <submittedName>
        <fullName evidence="2">Uncharacterized protein</fullName>
    </submittedName>
</protein>
<accession>A0A5C3KNA5</accession>
<gene>
    <name evidence="2" type="ORF">FA15DRAFT_78672</name>
</gene>
<keyword evidence="3" id="KW-1185">Reference proteome</keyword>
<sequence length="113" mass="12107">MATRRTISVLGPSCVLNSGILSGPSRSCRSGNNDICLVRLFTATNNPASISSPAHMNSKQFLPTRAGESSEKVMGSQLANTRPVTCHPAIAPRSDRLRSRTFDGKTGHDRDIP</sequence>